<dbReference type="InterPro" id="IPR039426">
    <property type="entry name" value="TonB-dep_rcpt-like"/>
</dbReference>
<evidence type="ECO:0000256" key="7">
    <source>
        <dbReference type="ARBA" id="ARBA00023136"/>
    </source>
</evidence>
<dbReference type="InterPro" id="IPR037066">
    <property type="entry name" value="Plug_dom_sf"/>
</dbReference>
<dbReference type="Gene3D" id="2.40.170.20">
    <property type="entry name" value="TonB-dependent receptor, beta-barrel domain"/>
    <property type="match status" value="1"/>
</dbReference>
<evidence type="ECO:0000259" key="12">
    <source>
        <dbReference type="Pfam" id="PF00593"/>
    </source>
</evidence>
<keyword evidence="4 10" id="KW-0812">Transmembrane</keyword>
<comment type="caution">
    <text evidence="14">The sequence shown here is derived from an EMBL/GenBank/DDBJ whole genome shotgun (WGS) entry which is preliminary data.</text>
</comment>
<name>A0ABW3JWT9_9BACT</name>
<dbReference type="PROSITE" id="PS52016">
    <property type="entry name" value="TONB_DEPENDENT_REC_3"/>
    <property type="match status" value="1"/>
</dbReference>
<organism evidence="14 15">
    <name type="scientific">Ohtaekwangia kribbensis</name>
    <dbReference type="NCBI Taxonomy" id="688913"/>
    <lineage>
        <taxon>Bacteria</taxon>
        <taxon>Pseudomonadati</taxon>
        <taxon>Bacteroidota</taxon>
        <taxon>Cytophagia</taxon>
        <taxon>Cytophagales</taxon>
        <taxon>Fulvivirgaceae</taxon>
        <taxon>Ohtaekwangia</taxon>
    </lineage>
</organism>
<keyword evidence="9 10" id="KW-0998">Cell outer membrane</keyword>
<gene>
    <name evidence="14" type="ORF">ACFQ21_01760</name>
</gene>
<comment type="similarity">
    <text evidence="10 11">Belongs to the TonB-dependent receptor family.</text>
</comment>
<evidence type="ECO:0000256" key="5">
    <source>
        <dbReference type="ARBA" id="ARBA00022729"/>
    </source>
</evidence>
<dbReference type="PANTHER" id="PTHR30069">
    <property type="entry name" value="TONB-DEPENDENT OUTER MEMBRANE RECEPTOR"/>
    <property type="match status" value="1"/>
</dbReference>
<keyword evidence="8 14" id="KW-0675">Receptor</keyword>
<evidence type="ECO:0000256" key="8">
    <source>
        <dbReference type="ARBA" id="ARBA00023170"/>
    </source>
</evidence>
<evidence type="ECO:0000256" key="9">
    <source>
        <dbReference type="ARBA" id="ARBA00023237"/>
    </source>
</evidence>
<feature type="domain" description="TonB-dependent receptor-like beta-barrel" evidence="12">
    <location>
        <begin position="183"/>
        <end position="683"/>
    </location>
</feature>
<evidence type="ECO:0000256" key="3">
    <source>
        <dbReference type="ARBA" id="ARBA00022452"/>
    </source>
</evidence>
<evidence type="ECO:0000256" key="6">
    <source>
        <dbReference type="ARBA" id="ARBA00023077"/>
    </source>
</evidence>
<dbReference type="EMBL" id="JBHTKA010000001">
    <property type="protein sequence ID" value="MFD0998004.1"/>
    <property type="molecule type" value="Genomic_DNA"/>
</dbReference>
<dbReference type="RefSeq" id="WP_377573943.1">
    <property type="nucleotide sequence ID" value="NZ_JBHTKA010000001.1"/>
</dbReference>
<evidence type="ECO:0000256" key="10">
    <source>
        <dbReference type="PROSITE-ProRule" id="PRU01360"/>
    </source>
</evidence>
<keyword evidence="5" id="KW-0732">Signal</keyword>
<keyword evidence="2 10" id="KW-0813">Transport</keyword>
<comment type="subcellular location">
    <subcellularLocation>
        <location evidence="1 10">Cell outer membrane</location>
        <topology evidence="1 10">Multi-pass membrane protein</topology>
    </subcellularLocation>
</comment>
<evidence type="ECO:0000259" key="13">
    <source>
        <dbReference type="Pfam" id="PF07715"/>
    </source>
</evidence>
<feature type="domain" description="TonB-dependent receptor plug" evidence="13">
    <location>
        <begin position="63"/>
        <end position="164"/>
    </location>
</feature>
<dbReference type="CDD" id="cd01347">
    <property type="entry name" value="ligand_gated_channel"/>
    <property type="match status" value="1"/>
</dbReference>
<keyword evidence="7 10" id="KW-0472">Membrane</keyword>
<dbReference type="InterPro" id="IPR012910">
    <property type="entry name" value="Plug_dom"/>
</dbReference>
<accession>A0ABW3JWT9</accession>
<evidence type="ECO:0000256" key="1">
    <source>
        <dbReference type="ARBA" id="ARBA00004571"/>
    </source>
</evidence>
<proteinExistence type="inferred from homology"/>
<reference evidence="15" key="1">
    <citation type="journal article" date="2019" name="Int. J. Syst. Evol. Microbiol.">
        <title>The Global Catalogue of Microorganisms (GCM) 10K type strain sequencing project: providing services to taxonomists for standard genome sequencing and annotation.</title>
        <authorList>
            <consortium name="The Broad Institute Genomics Platform"/>
            <consortium name="The Broad Institute Genome Sequencing Center for Infectious Disease"/>
            <person name="Wu L."/>
            <person name="Ma J."/>
        </authorList>
    </citation>
    <scope>NUCLEOTIDE SEQUENCE [LARGE SCALE GENOMIC DNA]</scope>
    <source>
        <strain evidence="15">CCUG 58938</strain>
    </source>
</reference>
<evidence type="ECO:0000313" key="15">
    <source>
        <dbReference type="Proteomes" id="UP001597112"/>
    </source>
</evidence>
<dbReference type="PANTHER" id="PTHR30069:SF29">
    <property type="entry name" value="HEMOGLOBIN AND HEMOGLOBIN-HAPTOGLOBIN-BINDING PROTEIN 1-RELATED"/>
    <property type="match status" value="1"/>
</dbReference>
<sequence length="717" mass="79887">MKTVYILRNVLLYIGRHCGCNPVAIATGIMLMAGIHAQAQDSLTIKQLAEIVVTATRSERALAELPVPVIVIQQKQIASMGSLRLNDVLGEQTGLAITSDHGTGVQMQGFTPEYTLILVDGEPLIGRTSGTLELNRIAVGNIKQVEIMKGPSSSLYGSEALAGVINIITDRPNGVNGTLTSRYGTNETSDFSATLNYQKNKFGLYAFLDRYSTDGYDLSPDTEGKTVSPFTNYTYQSRLTYDFSDRMKFSVSGRYFTETQKSVTDIGTTDAPVLLNGRGDVEDWNVNPVLSYSFSQKFKTTFRLYGSKYSTTSLMTYQGDGSTYDDTYFDQTFTRPEIQTEYFLSAKNIITLGAGRIWESVEATRYDDKMKYQTNYAYAQYEWQPLSKLNLLIGGRYDDHSAYGSQFSPKLSAQYDVNSWLAVRGSFGVGFKAPDFRQLYLNFTNATVGYTVLGSNELAAGIARLQSEGQIDEILVDPSSFGEIKAETSRAYNIGLKLQPFKRSFLNINVFRNDVKDLIDTKPVARKVNQQYVYSYYNIAKVFTQGVEAEATHMLTNQISLSLGYQLLIAKDKAVIEQLKAGEIYARDPKTNITRRVKESEYGGLFNRSRHMLNAKVFYENAANGWTASARAIYRGRYGFSDANNNVILDDDSEYVDGYVVCNVSAGKTFMNVLKAQVGCDNLFDYTNNQYIPSLPGRLLWASVSVTLTGKTNQKIN</sequence>
<protein>
    <submittedName>
        <fullName evidence="14">TonB-dependent receptor plug domain-containing protein</fullName>
    </submittedName>
</protein>
<dbReference type="SUPFAM" id="SSF56935">
    <property type="entry name" value="Porins"/>
    <property type="match status" value="1"/>
</dbReference>
<dbReference type="InterPro" id="IPR036942">
    <property type="entry name" value="Beta-barrel_TonB_sf"/>
</dbReference>
<evidence type="ECO:0000256" key="11">
    <source>
        <dbReference type="RuleBase" id="RU003357"/>
    </source>
</evidence>
<keyword evidence="15" id="KW-1185">Reference proteome</keyword>
<dbReference type="Pfam" id="PF07715">
    <property type="entry name" value="Plug"/>
    <property type="match status" value="1"/>
</dbReference>
<dbReference type="Proteomes" id="UP001597112">
    <property type="component" value="Unassembled WGS sequence"/>
</dbReference>
<keyword evidence="3 10" id="KW-1134">Transmembrane beta strand</keyword>
<dbReference type="InterPro" id="IPR000531">
    <property type="entry name" value="Beta-barrel_TonB"/>
</dbReference>
<evidence type="ECO:0000256" key="4">
    <source>
        <dbReference type="ARBA" id="ARBA00022692"/>
    </source>
</evidence>
<dbReference type="Gene3D" id="2.170.130.10">
    <property type="entry name" value="TonB-dependent receptor, plug domain"/>
    <property type="match status" value="1"/>
</dbReference>
<evidence type="ECO:0000313" key="14">
    <source>
        <dbReference type="EMBL" id="MFD0998004.1"/>
    </source>
</evidence>
<keyword evidence="6 11" id="KW-0798">TonB box</keyword>
<dbReference type="Pfam" id="PF00593">
    <property type="entry name" value="TonB_dep_Rec_b-barrel"/>
    <property type="match status" value="1"/>
</dbReference>
<evidence type="ECO:0000256" key="2">
    <source>
        <dbReference type="ARBA" id="ARBA00022448"/>
    </source>
</evidence>